<name>A0A068SDR7_9FUNG</name>
<evidence type="ECO:0000313" key="2">
    <source>
        <dbReference type="Proteomes" id="UP000027586"/>
    </source>
</evidence>
<reference evidence="1" key="1">
    <citation type="submission" date="2013-08" db="EMBL/GenBank/DDBJ databases">
        <title>Gene expansion shapes genome architecture in the human pathogen Lichtheimia corymbifera: an evolutionary genomics analysis in the ancient terrestrial Mucorales (Mucoromycotina).</title>
        <authorList>
            <person name="Schwartze V.U."/>
            <person name="Winter S."/>
            <person name="Shelest E."/>
            <person name="Marcet-Houben M."/>
            <person name="Horn F."/>
            <person name="Wehner S."/>
            <person name="Hoffmann K."/>
            <person name="Riege K."/>
            <person name="Sammeth M."/>
            <person name="Nowrousian M."/>
            <person name="Valiante V."/>
            <person name="Linde J."/>
            <person name="Jacobsen I.D."/>
            <person name="Marz M."/>
            <person name="Brakhage A.A."/>
            <person name="Gabaldon T."/>
            <person name="Bocker S."/>
            <person name="Voigt K."/>
        </authorList>
    </citation>
    <scope>NUCLEOTIDE SEQUENCE [LARGE SCALE GENOMIC DNA]</scope>
    <source>
        <strain evidence="1">FSU 9682</strain>
    </source>
</reference>
<organism evidence="1 2">
    <name type="scientific">Lichtheimia corymbifera JMRC:FSU:9682</name>
    <dbReference type="NCBI Taxonomy" id="1263082"/>
    <lineage>
        <taxon>Eukaryota</taxon>
        <taxon>Fungi</taxon>
        <taxon>Fungi incertae sedis</taxon>
        <taxon>Mucoromycota</taxon>
        <taxon>Mucoromycotina</taxon>
        <taxon>Mucoromycetes</taxon>
        <taxon>Mucorales</taxon>
        <taxon>Lichtheimiaceae</taxon>
        <taxon>Lichtheimia</taxon>
    </lineage>
</organism>
<keyword evidence="2" id="KW-1185">Reference proteome</keyword>
<accession>A0A068SDR7</accession>
<evidence type="ECO:0000313" key="1">
    <source>
        <dbReference type="EMBL" id="CDH59416.1"/>
    </source>
</evidence>
<protein>
    <submittedName>
        <fullName evidence="1">Uncharacterized protein</fullName>
    </submittedName>
</protein>
<comment type="caution">
    <text evidence="1">The sequence shown here is derived from an EMBL/GenBank/DDBJ whole genome shotgun (WGS) entry which is preliminary data.</text>
</comment>
<dbReference type="EMBL" id="CBTN010000070">
    <property type="protein sequence ID" value="CDH59416.1"/>
    <property type="molecule type" value="Genomic_DNA"/>
</dbReference>
<dbReference type="VEuPathDB" id="FungiDB:LCOR_10231.1"/>
<proteinExistence type="predicted"/>
<gene>
    <name evidence="1" type="ORF">LCOR_10231.1</name>
</gene>
<sequence>MQQLPLATSSVGCIESCSLFDTGLVYYTTTSSIRQRRCLAIDILHEQGITTGCKVLLFIMKMEFGWFFSTWIDGFDLDNKDNTCDGWIARFSKEWAVGDIGQQDGVALFKTIMWIACYSKQWMARYIHIQRIRCYRFLSMTMENGSSWQASYLSIVRTLHWQYISFMHV</sequence>
<dbReference type="Proteomes" id="UP000027586">
    <property type="component" value="Unassembled WGS sequence"/>
</dbReference>
<dbReference type="AlphaFoldDB" id="A0A068SDR7"/>